<protein>
    <recommendedName>
        <fullName evidence="4">DUF4476 domain-containing protein</fullName>
    </recommendedName>
</protein>
<gene>
    <name evidence="2" type="ORF">DIS18_11760</name>
</gene>
<keyword evidence="1" id="KW-0732">Signal</keyword>
<organism evidence="2 3">
    <name type="scientific">Algibacter marinivivus</name>
    <dbReference type="NCBI Taxonomy" id="2100723"/>
    <lineage>
        <taxon>Bacteria</taxon>
        <taxon>Pseudomonadati</taxon>
        <taxon>Bacteroidota</taxon>
        <taxon>Flavobacteriia</taxon>
        <taxon>Flavobacteriales</taxon>
        <taxon>Flavobacteriaceae</taxon>
        <taxon>Algibacter</taxon>
    </lineage>
</organism>
<evidence type="ECO:0000313" key="3">
    <source>
        <dbReference type="Proteomes" id="UP000245375"/>
    </source>
</evidence>
<proteinExistence type="predicted"/>
<reference evidence="2 3" key="1">
    <citation type="submission" date="2018-05" db="EMBL/GenBank/DDBJ databases">
        <title>Algibacter marinivivus sp. nov., isolated from sample around a algae.</title>
        <authorList>
            <person name="Zhong X."/>
        </authorList>
    </citation>
    <scope>NUCLEOTIDE SEQUENCE [LARGE SCALE GENOMIC DNA]</scope>
    <source>
        <strain evidence="2 3">ZY111</strain>
    </source>
</reference>
<dbReference type="AlphaFoldDB" id="A0A2U2X2G0"/>
<reference evidence="3" key="3">
    <citation type="submission" date="2018-05" db="EMBL/GenBank/DDBJ databases">
        <authorList>
            <person name="Lu D."/>
        </authorList>
    </citation>
    <scope>NUCLEOTIDE SEQUENCE [LARGE SCALE GENOMIC DNA]</scope>
    <source>
        <strain evidence="3">ZY111</strain>
    </source>
</reference>
<reference evidence="3" key="2">
    <citation type="submission" date="2018-05" db="EMBL/GenBank/DDBJ databases">
        <title>Algibacter marinivivus sp. nov., isolated from sample around a algae.</title>
        <authorList>
            <person name="Lu D."/>
        </authorList>
    </citation>
    <scope>NUCLEOTIDE SEQUENCE [LARGE SCALE GENOMIC DNA]</scope>
    <source>
        <strain evidence="3">ZY111</strain>
    </source>
</reference>
<accession>A0A2U2X2G0</accession>
<dbReference type="OrthoDB" id="1352116at2"/>
<evidence type="ECO:0000256" key="1">
    <source>
        <dbReference type="SAM" id="SignalP"/>
    </source>
</evidence>
<sequence>MLKNTLLLVCLCFVVSVFAQDKTRDEVIQLMAEDTCECIKNDKASFTHDKTMNQKQVALGLCLLKSYNKRKADSEALKNGDMGDFEELGEEVGVQMVSTCGVEFMAIFSDEQLDEIIDDAEYEDANTPPPPAPKNEDDLQLEAELVSLNNDAVSYFQVKDAFDKTHTFLIKEQFEGYKLLKKSNYNKSFNIYYKEINMFDLSERKYVKKKVVKYLEAID</sequence>
<feature type="chain" id="PRO_5015496214" description="DUF4476 domain-containing protein" evidence="1">
    <location>
        <begin position="20"/>
        <end position="219"/>
    </location>
</feature>
<dbReference type="RefSeq" id="WP_109353279.1">
    <property type="nucleotide sequence ID" value="NZ_QFRI01000003.1"/>
</dbReference>
<dbReference type="Proteomes" id="UP000245375">
    <property type="component" value="Unassembled WGS sequence"/>
</dbReference>
<evidence type="ECO:0000313" key="2">
    <source>
        <dbReference type="EMBL" id="PWH81939.1"/>
    </source>
</evidence>
<evidence type="ECO:0008006" key="4">
    <source>
        <dbReference type="Google" id="ProtNLM"/>
    </source>
</evidence>
<feature type="signal peptide" evidence="1">
    <location>
        <begin position="1"/>
        <end position="19"/>
    </location>
</feature>
<dbReference type="EMBL" id="QFRI01000003">
    <property type="protein sequence ID" value="PWH81939.1"/>
    <property type="molecule type" value="Genomic_DNA"/>
</dbReference>
<name>A0A2U2X2G0_9FLAO</name>
<comment type="caution">
    <text evidence="2">The sequence shown here is derived from an EMBL/GenBank/DDBJ whole genome shotgun (WGS) entry which is preliminary data.</text>
</comment>
<keyword evidence="3" id="KW-1185">Reference proteome</keyword>